<keyword evidence="3" id="KW-1185">Reference proteome</keyword>
<sequence length="147" mass="17032">MLGFFYTLFFALLTLVQKTLYDFEPSFHGNQGSQISSQLSSSEYQADDHSVHISSPLLEFAELLSKPPENEVQADWSVVSGTFTHYDNKNWKNFLRQLDSIDQKEPQESSKDFEVLIHAVTWYLEHDTKFRLGETFTEIDPDKTESK</sequence>
<dbReference type="EMBL" id="SEYY01006493">
    <property type="protein sequence ID" value="KAB7502879.1"/>
    <property type="molecule type" value="Genomic_DNA"/>
</dbReference>
<name>A0A5N5T9L9_9CRUS</name>
<keyword evidence="1" id="KW-0732">Signal</keyword>
<feature type="signal peptide" evidence="1">
    <location>
        <begin position="1"/>
        <end position="21"/>
    </location>
</feature>
<comment type="caution">
    <text evidence="2">The sequence shown here is derived from an EMBL/GenBank/DDBJ whole genome shotgun (WGS) entry which is preliminary data.</text>
</comment>
<organism evidence="2 3">
    <name type="scientific">Armadillidium nasatum</name>
    <dbReference type="NCBI Taxonomy" id="96803"/>
    <lineage>
        <taxon>Eukaryota</taxon>
        <taxon>Metazoa</taxon>
        <taxon>Ecdysozoa</taxon>
        <taxon>Arthropoda</taxon>
        <taxon>Crustacea</taxon>
        <taxon>Multicrustacea</taxon>
        <taxon>Malacostraca</taxon>
        <taxon>Eumalacostraca</taxon>
        <taxon>Peracarida</taxon>
        <taxon>Isopoda</taxon>
        <taxon>Oniscidea</taxon>
        <taxon>Crinocheta</taxon>
        <taxon>Armadillidiidae</taxon>
        <taxon>Armadillidium</taxon>
    </lineage>
</organism>
<proteinExistence type="predicted"/>
<reference evidence="2 3" key="1">
    <citation type="journal article" date="2019" name="PLoS Biol.">
        <title>Sex chromosomes control vertical transmission of feminizing Wolbachia symbionts in an isopod.</title>
        <authorList>
            <person name="Becking T."/>
            <person name="Chebbi M.A."/>
            <person name="Giraud I."/>
            <person name="Moumen B."/>
            <person name="Laverre T."/>
            <person name="Caubet Y."/>
            <person name="Peccoud J."/>
            <person name="Gilbert C."/>
            <person name="Cordaux R."/>
        </authorList>
    </citation>
    <scope>NUCLEOTIDE SEQUENCE [LARGE SCALE GENOMIC DNA]</scope>
    <source>
        <strain evidence="2">ANa2</strain>
        <tissue evidence="2">Whole body excluding digestive tract and cuticle</tissue>
    </source>
</reference>
<evidence type="ECO:0000313" key="2">
    <source>
        <dbReference type="EMBL" id="KAB7502879.1"/>
    </source>
</evidence>
<gene>
    <name evidence="2" type="ORF">Anas_13964</name>
</gene>
<evidence type="ECO:0000313" key="3">
    <source>
        <dbReference type="Proteomes" id="UP000326759"/>
    </source>
</evidence>
<feature type="chain" id="PRO_5024328394" evidence="1">
    <location>
        <begin position="22"/>
        <end position="147"/>
    </location>
</feature>
<feature type="non-terminal residue" evidence="2">
    <location>
        <position position="147"/>
    </location>
</feature>
<evidence type="ECO:0000256" key="1">
    <source>
        <dbReference type="SAM" id="SignalP"/>
    </source>
</evidence>
<accession>A0A5N5T9L9</accession>
<dbReference type="AlphaFoldDB" id="A0A5N5T9L9"/>
<protein>
    <submittedName>
        <fullName evidence="2">Uncharacterized protein</fullName>
    </submittedName>
</protein>
<dbReference type="OrthoDB" id="412780at2759"/>
<dbReference type="Proteomes" id="UP000326759">
    <property type="component" value="Unassembled WGS sequence"/>
</dbReference>